<reference evidence="2" key="1">
    <citation type="submission" date="2015-01" db="EMBL/GenBank/DDBJ databases">
        <authorList>
            <person name="Paterson Steve"/>
        </authorList>
    </citation>
    <scope>NUCLEOTIDE SEQUENCE [LARGE SCALE GENOMIC DNA]</scope>
    <source>
        <strain evidence="2">OBR1</strain>
    </source>
</reference>
<keyword evidence="2" id="KW-1185">Reference proteome</keyword>
<evidence type="ECO:0000313" key="2">
    <source>
        <dbReference type="Proteomes" id="UP000044377"/>
    </source>
</evidence>
<dbReference type="EMBL" id="CGIG01000001">
    <property type="protein sequence ID" value="CPR14663.1"/>
    <property type="molecule type" value="Genomic_DNA"/>
</dbReference>
<proteinExistence type="predicted"/>
<dbReference type="STRING" id="1109412.BN1221_01062"/>
<organism evidence="1 2">
    <name type="scientific">Brenneria goodwinii</name>
    <dbReference type="NCBI Taxonomy" id="1109412"/>
    <lineage>
        <taxon>Bacteria</taxon>
        <taxon>Pseudomonadati</taxon>
        <taxon>Pseudomonadota</taxon>
        <taxon>Gammaproteobacteria</taxon>
        <taxon>Enterobacterales</taxon>
        <taxon>Pectobacteriaceae</taxon>
        <taxon>Brenneria</taxon>
    </lineage>
</organism>
<protein>
    <submittedName>
        <fullName evidence="1">Uncharacterized protein</fullName>
    </submittedName>
</protein>
<accession>A0A0G4JRV3</accession>
<dbReference type="AlphaFoldDB" id="A0A0G4JRV3"/>
<gene>
    <name evidence="1" type="ORF">BN1221_01062</name>
</gene>
<name>A0A0G4JRV3_9GAMM</name>
<evidence type="ECO:0000313" key="1">
    <source>
        <dbReference type="EMBL" id="CPR14663.1"/>
    </source>
</evidence>
<sequence length="50" mass="5745">MDLCLRPARRQLPPAGQYVQVNTTSAAIQNQRVRPHGDYLRNNPKVLSHY</sequence>
<dbReference type="Proteomes" id="UP000044377">
    <property type="component" value="Unassembled WGS sequence"/>
</dbReference>